<dbReference type="Pfam" id="PF03812">
    <property type="entry name" value="KdgT"/>
    <property type="match status" value="1"/>
</dbReference>
<evidence type="ECO:0000313" key="11">
    <source>
        <dbReference type="Proteomes" id="UP000831151"/>
    </source>
</evidence>
<feature type="transmembrane region" description="Helical" evidence="9">
    <location>
        <begin position="161"/>
        <end position="181"/>
    </location>
</feature>
<feature type="transmembrane region" description="Helical" evidence="9">
    <location>
        <begin position="45"/>
        <end position="63"/>
    </location>
</feature>
<feature type="transmembrane region" description="Helical" evidence="9">
    <location>
        <begin position="217"/>
        <end position="238"/>
    </location>
</feature>
<dbReference type="Proteomes" id="UP000831151">
    <property type="component" value="Chromosome"/>
</dbReference>
<feature type="transmembrane region" description="Helical" evidence="9">
    <location>
        <begin position="193"/>
        <end position="211"/>
    </location>
</feature>
<keyword evidence="4" id="KW-0762">Sugar transport</keyword>
<keyword evidence="5 9" id="KW-0812">Transmembrane</keyword>
<evidence type="ECO:0000256" key="8">
    <source>
        <dbReference type="ARBA" id="ARBA00023136"/>
    </source>
</evidence>
<feature type="transmembrane region" description="Helical" evidence="9">
    <location>
        <begin position="12"/>
        <end position="33"/>
    </location>
</feature>
<evidence type="ECO:0000256" key="9">
    <source>
        <dbReference type="SAM" id="Phobius"/>
    </source>
</evidence>
<dbReference type="KEGG" id="fms:M1R53_00420"/>
<evidence type="ECO:0000256" key="2">
    <source>
        <dbReference type="ARBA" id="ARBA00022448"/>
    </source>
</evidence>
<evidence type="ECO:0000256" key="1">
    <source>
        <dbReference type="ARBA" id="ARBA00006430"/>
    </source>
</evidence>
<name>A0A9E7DJQ9_9FIRM</name>
<evidence type="ECO:0000256" key="5">
    <source>
        <dbReference type="ARBA" id="ARBA00022692"/>
    </source>
</evidence>
<proteinExistence type="inferred from homology"/>
<keyword evidence="11" id="KW-1185">Reference proteome</keyword>
<evidence type="ECO:0000256" key="4">
    <source>
        <dbReference type="ARBA" id="ARBA00022597"/>
    </source>
</evidence>
<feature type="transmembrane region" description="Helical" evidence="9">
    <location>
        <begin position="250"/>
        <end position="269"/>
    </location>
</feature>
<keyword evidence="7 9" id="KW-1133">Transmembrane helix</keyword>
<evidence type="ECO:0000313" key="10">
    <source>
        <dbReference type="EMBL" id="UQK59166.1"/>
    </source>
</evidence>
<gene>
    <name evidence="10" type="ORF">M1R53_00420</name>
</gene>
<dbReference type="InterPro" id="IPR004684">
    <property type="entry name" value="2keto-3dGluconate_permease"/>
</dbReference>
<evidence type="ECO:0000256" key="7">
    <source>
        <dbReference type="ARBA" id="ARBA00022989"/>
    </source>
</evidence>
<keyword evidence="3" id="KW-1003">Cell membrane</keyword>
<dbReference type="GO" id="GO:0015649">
    <property type="term" value="F:2-keto-3-deoxygluconate:proton symporter activity"/>
    <property type="evidence" value="ECO:0007669"/>
    <property type="project" value="InterPro"/>
</dbReference>
<reference evidence="10" key="1">
    <citation type="submission" date="2022-04" db="EMBL/GenBank/DDBJ databases">
        <title>Complete genome sequences of Ezakiella coagulans and Fenollaria massiliensis.</title>
        <authorList>
            <person name="France M.T."/>
            <person name="Clifford J."/>
            <person name="Narina S."/>
            <person name="Rutt L."/>
            <person name="Ravel J."/>
        </authorList>
    </citation>
    <scope>NUCLEOTIDE SEQUENCE</scope>
    <source>
        <strain evidence="10">C0061C2</strain>
    </source>
</reference>
<accession>A0A9E7DJQ9</accession>
<feature type="transmembrane region" description="Helical" evidence="9">
    <location>
        <begin position="101"/>
        <end position="123"/>
    </location>
</feature>
<dbReference type="GO" id="GO:0016020">
    <property type="term" value="C:membrane"/>
    <property type="evidence" value="ECO:0007669"/>
    <property type="project" value="InterPro"/>
</dbReference>
<protein>
    <submittedName>
        <fullName evidence="10">2-keto-3-deoxygluconate permease</fullName>
    </submittedName>
</protein>
<sequence length="314" mass="33963">MYKFMKKVPGGLLLIPMLISAVFATFWPNLFYIGGLTEALFTKKGINYIVALITFCSATSLDFKSLAKVLKKQGLMLLVKIILCMVFSLLFFKFFGETGVFGISLLSFVCILASLNPSLYLALTKDYATKTDESAFGLTGLLCLPVFPIIVYSVAQSQAIDFSPIISTLIPLVLGILVANFDKEFANIFKGSTTMLTPFMGWSFGTGINLIESFKSGVQGIVLVIIFYVLIALPIFLFEIKVLKSTGVSALGMSSVAGLTVSVPLILSQNSDYLASIASQSASQIALAVVITSVITPILVKMLAKKKGLEINKY</sequence>
<organism evidence="10 11">
    <name type="scientific">Fenollaria massiliensis</name>
    <dbReference type="NCBI Taxonomy" id="938288"/>
    <lineage>
        <taxon>Bacteria</taxon>
        <taxon>Bacillati</taxon>
        <taxon>Bacillota</taxon>
        <taxon>Clostridia</taxon>
        <taxon>Eubacteriales</taxon>
        <taxon>Fenollaria</taxon>
    </lineage>
</organism>
<keyword evidence="8 9" id="KW-0472">Membrane</keyword>
<dbReference type="AlphaFoldDB" id="A0A9E7DJQ9"/>
<comment type="similarity">
    <text evidence="1">Belongs to the KdgT transporter family.</text>
</comment>
<evidence type="ECO:0000256" key="3">
    <source>
        <dbReference type="ARBA" id="ARBA00022475"/>
    </source>
</evidence>
<dbReference type="RefSeq" id="WP_249242677.1">
    <property type="nucleotide sequence ID" value="NZ_CP096649.1"/>
</dbReference>
<evidence type="ECO:0000256" key="6">
    <source>
        <dbReference type="ARBA" id="ARBA00022847"/>
    </source>
</evidence>
<feature type="transmembrane region" description="Helical" evidence="9">
    <location>
        <begin position="135"/>
        <end position="155"/>
    </location>
</feature>
<feature type="transmembrane region" description="Helical" evidence="9">
    <location>
        <begin position="75"/>
        <end position="95"/>
    </location>
</feature>
<feature type="transmembrane region" description="Helical" evidence="9">
    <location>
        <begin position="281"/>
        <end position="304"/>
    </location>
</feature>
<keyword evidence="2" id="KW-0813">Transport</keyword>
<keyword evidence="6" id="KW-0769">Symport</keyword>
<dbReference type="EMBL" id="CP096649">
    <property type="protein sequence ID" value="UQK59166.1"/>
    <property type="molecule type" value="Genomic_DNA"/>
</dbReference>